<organism evidence="2 3">
    <name type="scientific">Calicophoron daubneyi</name>
    <name type="common">Rumen fluke</name>
    <name type="synonym">Paramphistomum daubneyi</name>
    <dbReference type="NCBI Taxonomy" id="300641"/>
    <lineage>
        <taxon>Eukaryota</taxon>
        <taxon>Metazoa</taxon>
        <taxon>Spiralia</taxon>
        <taxon>Lophotrochozoa</taxon>
        <taxon>Platyhelminthes</taxon>
        <taxon>Trematoda</taxon>
        <taxon>Digenea</taxon>
        <taxon>Plagiorchiida</taxon>
        <taxon>Pronocephalata</taxon>
        <taxon>Paramphistomoidea</taxon>
        <taxon>Paramphistomidae</taxon>
        <taxon>Calicophoron</taxon>
    </lineage>
</organism>
<evidence type="ECO:0000256" key="1">
    <source>
        <dbReference type="SAM" id="MobiDB-lite"/>
    </source>
</evidence>
<evidence type="ECO:0000313" key="2">
    <source>
        <dbReference type="EMBL" id="CAL5138666.1"/>
    </source>
</evidence>
<gene>
    <name evidence="2" type="ORF">CDAUBV1_LOCUS13487</name>
</gene>
<feature type="compositionally biased region" description="Basic and acidic residues" evidence="1">
    <location>
        <begin position="251"/>
        <end position="260"/>
    </location>
</feature>
<feature type="region of interest" description="Disordered" evidence="1">
    <location>
        <begin position="612"/>
        <end position="631"/>
    </location>
</feature>
<protein>
    <submittedName>
        <fullName evidence="2">Uncharacterized protein</fullName>
    </submittedName>
</protein>
<feature type="compositionally biased region" description="Polar residues" evidence="1">
    <location>
        <begin position="204"/>
        <end position="220"/>
    </location>
</feature>
<sequence length="1252" mass="142492">MSTSIEVQQLNVANHLLPKRRLPQLDRPKIHGNALEGAGDCNNPSVRISRHDNLVRRRVKELKKHTDQVQRPGNRLPPIGSSKHKSNWKEPWAEIIETEMVSCPTEYIKRISRKKGKLNPNATKFDCTRTIPASVSDDRPNSVLLTPTPSVQTFVEKSHGCEQAETKEFPVNQSNEQMPRQLSTHNAERKTANAHSKKRISMAATKSGSDGTKTVQQQQHTIRKEGSNTAEFSSHRQPEDNPETRPSFRGKTPDDTEDQVKDPYLSAMEDMIQRHKEISTRSNRTPIGLTTSSNTSVVPGRRIQPLSVIPEDPMMKFTGRRHYHSMGFKVPEKSESLVVEPDHDLIQQVSMLQACERILGQKVGKLSGFFSTKSMSLEASKKRNQAEVDAAETTEDQLSECSIHSELDPLSSRTTTPFDPESEEFLNESRFYFHFNPVVQIFPNQTPWRTRSKLGCVDEEEGESGILSKRPENMDVGVDPMEADMDLPYLRRPSSAGPAMMRKYSTDRNVDILSALRFIHRRYANEPLNYQSVPSSSEMSESTCQFARLVRPKSASDLTEPSRSCLSLPVISSRSSFRCASPNRRTISCTRNILTNSKTSRVRGMFSIHENMVKNPDNPLESKMDDSKTDKVGPMIEEVGDESVDEVGDELREPEYALTDEEIAILKAGHCGDLLAASADPNPMTWFDLLDERLAHSTYRNTFREKMIAQFRLKGLHKRLLSIPQGMTGIQNELEKGWEVRPKPELLLNCVVKHHVLKMPLSVQNWDLIKKIYMNTIVRYPLLFKLILRRREILPQELQHFLNRIMELTETSDRMMATIMSSTTKLATVTTAAKEMDASGFMTGGPKIETARKSEVSDGKKEEHEQGSQGSTTGQTPAKEGEQVTSELETPKNLKKDAGYCALYGKETDFDKGFYTVLRDPASNILEEVALYVPEFAWHVRPLFEQKWANIEDEFYDRFYLNDKERTNRDVYVLDDFLGQTRSQSYANWNNAQKSNSASDSSGVSRPTRQGMLEWPETESICFGLMDKITVYYAHTDSLKPGNAILIDLLTCMHMANYYPRLVDKLVKELDQWIPPLLAGLESSYSSLREETCCVLAYLVCSYRLITRLHVVSKNLLVANITLSILSAIGRYPESYAFYHGLLGYMLHSVPCLSILDCLLLWLPTVEGDETNLVWRDWGLFVYYVIRHWPRNPFYLDALYQKKLLKHLEASYLTKYAKRSARLALSYLVRTCNIRSALLTCWPEPHDELSPE</sequence>
<dbReference type="EMBL" id="CAXLJL010000512">
    <property type="protein sequence ID" value="CAL5138666.1"/>
    <property type="molecule type" value="Genomic_DNA"/>
</dbReference>
<feature type="region of interest" description="Disordered" evidence="1">
    <location>
        <begin position="63"/>
        <end position="86"/>
    </location>
</feature>
<reference evidence="2" key="1">
    <citation type="submission" date="2024-06" db="EMBL/GenBank/DDBJ databases">
        <authorList>
            <person name="Liu X."/>
            <person name="Lenzi L."/>
            <person name="Haldenby T S."/>
            <person name="Uol C."/>
        </authorList>
    </citation>
    <scope>NUCLEOTIDE SEQUENCE</scope>
</reference>
<feature type="compositionally biased region" description="Polar residues" evidence="1">
    <location>
        <begin position="989"/>
        <end position="1008"/>
    </location>
</feature>
<dbReference type="AlphaFoldDB" id="A0AAV2TP79"/>
<dbReference type="Proteomes" id="UP001497525">
    <property type="component" value="Unassembled WGS sequence"/>
</dbReference>
<proteinExistence type="predicted"/>
<feature type="compositionally biased region" description="Basic and acidic residues" evidence="1">
    <location>
        <begin position="849"/>
        <end position="866"/>
    </location>
</feature>
<feature type="region of interest" description="Disordered" evidence="1">
    <location>
        <begin position="840"/>
        <end position="891"/>
    </location>
</feature>
<name>A0AAV2TP79_CALDB</name>
<feature type="compositionally biased region" description="Basic and acidic residues" evidence="1">
    <location>
        <begin position="233"/>
        <end position="243"/>
    </location>
</feature>
<feature type="compositionally biased region" description="Basic and acidic residues" evidence="1">
    <location>
        <begin position="620"/>
        <end position="631"/>
    </location>
</feature>
<feature type="region of interest" description="Disordered" evidence="1">
    <location>
        <begin position="989"/>
        <end position="1009"/>
    </location>
</feature>
<feature type="compositionally biased region" description="Polar residues" evidence="1">
    <location>
        <begin position="171"/>
        <end position="185"/>
    </location>
</feature>
<accession>A0AAV2TP79</accession>
<feature type="compositionally biased region" description="Polar residues" evidence="1">
    <location>
        <begin position="867"/>
        <end position="876"/>
    </location>
</feature>
<feature type="region of interest" description="Disordered" evidence="1">
    <location>
        <begin position="167"/>
        <end position="260"/>
    </location>
</feature>
<evidence type="ECO:0000313" key="3">
    <source>
        <dbReference type="Proteomes" id="UP001497525"/>
    </source>
</evidence>
<comment type="caution">
    <text evidence="2">The sequence shown here is derived from an EMBL/GenBank/DDBJ whole genome shotgun (WGS) entry which is preliminary data.</text>
</comment>